<reference evidence="5" key="1">
    <citation type="submission" date="2023-06" db="EMBL/GenBank/DDBJ databases">
        <authorList>
            <person name="Kurt Z."/>
        </authorList>
    </citation>
    <scope>NUCLEOTIDE SEQUENCE</scope>
</reference>
<protein>
    <recommendedName>
        <fullName evidence="3">40S ribosomal protein S30</fullName>
    </recommendedName>
</protein>
<dbReference type="GO" id="GO:0005840">
    <property type="term" value="C:ribosome"/>
    <property type="evidence" value="ECO:0007669"/>
    <property type="project" value="UniProtKB-KW"/>
</dbReference>
<name>A0AA86QMB4_9EUKA</name>
<comment type="caution">
    <text evidence="5">The sequence shown here is derived from an EMBL/GenBank/DDBJ whole genome shotgun (WGS) entry which is preliminary data.</text>
</comment>
<evidence type="ECO:0000313" key="5">
    <source>
        <dbReference type="EMBL" id="CAI9960923.1"/>
    </source>
</evidence>
<dbReference type="EMBL" id="CATOUU010000937">
    <property type="protein sequence ID" value="CAI9960923.1"/>
    <property type="molecule type" value="Genomic_DNA"/>
</dbReference>
<organism evidence="5">
    <name type="scientific">Hexamita inflata</name>
    <dbReference type="NCBI Taxonomy" id="28002"/>
    <lineage>
        <taxon>Eukaryota</taxon>
        <taxon>Metamonada</taxon>
        <taxon>Diplomonadida</taxon>
        <taxon>Hexamitidae</taxon>
        <taxon>Hexamitinae</taxon>
        <taxon>Hexamita</taxon>
    </lineage>
</organism>
<keyword evidence="7" id="KW-1185">Reference proteome</keyword>
<gene>
    <name evidence="6" type="ORF">HINF_LOCUS14052</name>
    <name evidence="5" type="ORF">HINF_LOCUS48568</name>
</gene>
<dbReference type="GO" id="GO:0003735">
    <property type="term" value="F:structural constituent of ribosome"/>
    <property type="evidence" value="ECO:0007669"/>
    <property type="project" value="UniProtKB-UniRule"/>
</dbReference>
<evidence type="ECO:0000313" key="6">
    <source>
        <dbReference type="EMBL" id="CAL5995479.1"/>
    </source>
</evidence>
<proteinExistence type="inferred from homology"/>
<dbReference type="GO" id="GO:0006412">
    <property type="term" value="P:translation"/>
    <property type="evidence" value="ECO:0007669"/>
    <property type="project" value="InterPro"/>
</dbReference>
<feature type="region of interest" description="Disordered" evidence="4">
    <location>
        <begin position="1"/>
        <end position="22"/>
    </location>
</feature>
<feature type="compositionally biased region" description="Basic residues" evidence="4">
    <location>
        <begin position="13"/>
        <end position="22"/>
    </location>
</feature>
<evidence type="ECO:0000313" key="7">
    <source>
        <dbReference type="Proteomes" id="UP001642409"/>
    </source>
</evidence>
<keyword evidence="2 3" id="KW-0687">Ribonucleoprotein</keyword>
<evidence type="ECO:0000256" key="2">
    <source>
        <dbReference type="ARBA" id="ARBA00023274"/>
    </source>
</evidence>
<keyword evidence="1 3" id="KW-0689">Ribosomal protein</keyword>
<accession>A0AA86QMB4</accession>
<evidence type="ECO:0000256" key="1">
    <source>
        <dbReference type="ARBA" id="ARBA00022980"/>
    </source>
</evidence>
<dbReference type="Pfam" id="PF04758">
    <property type="entry name" value="Ribosomal_S30"/>
    <property type="match status" value="1"/>
</dbReference>
<comment type="similarity">
    <text evidence="3">Belongs to the eukaryotic ribosomal protein eS30 family.</text>
</comment>
<dbReference type="AlphaFoldDB" id="A0AA86QMB4"/>
<evidence type="ECO:0000256" key="4">
    <source>
        <dbReference type="SAM" id="MobiDB-lite"/>
    </source>
</evidence>
<reference evidence="6 7" key="2">
    <citation type="submission" date="2024-07" db="EMBL/GenBank/DDBJ databases">
        <authorList>
            <person name="Akdeniz Z."/>
        </authorList>
    </citation>
    <scope>NUCLEOTIDE SEQUENCE [LARGE SCALE GENOMIC DNA]</scope>
</reference>
<dbReference type="EMBL" id="CAXDID020000033">
    <property type="protein sequence ID" value="CAL5995479.1"/>
    <property type="molecule type" value="Genomic_DNA"/>
</dbReference>
<dbReference type="GO" id="GO:1990904">
    <property type="term" value="C:ribonucleoprotein complex"/>
    <property type="evidence" value="ECO:0007669"/>
    <property type="project" value="UniProtKB-KW"/>
</dbReference>
<sequence>MARMTGGLSTAGKVRKQTPKVLRQVKPRALTGRSKKRLQYKKFLHSDDLLFNGRPVSVNSYILRKARGLVAK</sequence>
<evidence type="ECO:0000256" key="3">
    <source>
        <dbReference type="RuleBase" id="RU364011"/>
    </source>
</evidence>
<dbReference type="InterPro" id="IPR006846">
    <property type="entry name" value="Ribosomal_eS30"/>
</dbReference>
<dbReference type="Proteomes" id="UP001642409">
    <property type="component" value="Unassembled WGS sequence"/>
</dbReference>